<dbReference type="PANTHER" id="PTHR43257:SF2">
    <property type="entry name" value="PYRUVATE DEHYDROGENASE E1 COMPONENT SUBUNIT BETA"/>
    <property type="match status" value="1"/>
</dbReference>
<dbReference type="NCBIfam" id="NF006667">
    <property type="entry name" value="PRK09212.1"/>
    <property type="match status" value="1"/>
</dbReference>
<dbReference type="GO" id="GO:0016491">
    <property type="term" value="F:oxidoreductase activity"/>
    <property type="evidence" value="ECO:0007669"/>
    <property type="project" value="UniProtKB-KW"/>
</dbReference>
<dbReference type="Gene3D" id="3.40.50.970">
    <property type="match status" value="1"/>
</dbReference>
<dbReference type="PANTHER" id="PTHR43257">
    <property type="entry name" value="PYRUVATE DEHYDROGENASE E1 COMPONENT BETA SUBUNIT"/>
    <property type="match status" value="1"/>
</dbReference>
<dbReference type="EMBL" id="SRHE01000248">
    <property type="protein sequence ID" value="TWW09528.1"/>
    <property type="molecule type" value="Genomic_DNA"/>
</dbReference>
<dbReference type="Gene3D" id="3.40.50.920">
    <property type="match status" value="1"/>
</dbReference>
<evidence type="ECO:0000313" key="6">
    <source>
        <dbReference type="Proteomes" id="UP000321083"/>
    </source>
</evidence>
<proteinExistence type="predicted"/>
<keyword evidence="3" id="KW-0786">Thiamine pyrophosphate</keyword>
<protein>
    <submittedName>
        <fullName evidence="5">Pyruvate dehydrogenase subunit beta</fullName>
    </submittedName>
</protein>
<comment type="cofactor">
    <cofactor evidence="1">
        <name>thiamine diphosphate</name>
        <dbReference type="ChEBI" id="CHEBI:58937"/>
    </cofactor>
</comment>
<evidence type="ECO:0000256" key="3">
    <source>
        <dbReference type="ARBA" id="ARBA00023052"/>
    </source>
</evidence>
<dbReference type="SUPFAM" id="SSF52518">
    <property type="entry name" value="Thiamin diphosphate-binding fold (THDP-binding)"/>
    <property type="match status" value="1"/>
</dbReference>
<keyword evidence="5" id="KW-0670">Pyruvate</keyword>
<dbReference type="SMART" id="SM00861">
    <property type="entry name" value="Transket_pyr"/>
    <property type="match status" value="1"/>
</dbReference>
<keyword evidence="2" id="KW-0560">Oxidoreductase</keyword>
<dbReference type="SUPFAM" id="SSF52922">
    <property type="entry name" value="TK C-terminal domain-like"/>
    <property type="match status" value="1"/>
</dbReference>
<evidence type="ECO:0000256" key="2">
    <source>
        <dbReference type="ARBA" id="ARBA00023002"/>
    </source>
</evidence>
<dbReference type="InterPro" id="IPR005475">
    <property type="entry name" value="Transketolase-like_Pyr-bd"/>
</dbReference>
<organism evidence="5 6">
    <name type="scientific">Planctomyces bekefii</name>
    <dbReference type="NCBI Taxonomy" id="1653850"/>
    <lineage>
        <taxon>Bacteria</taxon>
        <taxon>Pseudomonadati</taxon>
        <taxon>Planctomycetota</taxon>
        <taxon>Planctomycetia</taxon>
        <taxon>Planctomycetales</taxon>
        <taxon>Planctomycetaceae</taxon>
        <taxon>Planctomyces</taxon>
    </lineage>
</organism>
<evidence type="ECO:0000259" key="4">
    <source>
        <dbReference type="SMART" id="SM00861"/>
    </source>
</evidence>
<reference evidence="5 6" key="1">
    <citation type="submission" date="2019-08" db="EMBL/GenBank/DDBJ databases">
        <title>100 year-old enigma solved: identification of Planctomyces bekefii, the type genus and species of the phylum Planctomycetes.</title>
        <authorList>
            <person name="Svetlana D.N."/>
            <person name="Overmann J."/>
        </authorList>
    </citation>
    <scope>NUCLEOTIDE SEQUENCE [LARGE SCALE GENOMIC DNA]</scope>
    <source>
        <strain evidence="5">Phe10_nw2017</strain>
    </source>
</reference>
<dbReference type="FunFam" id="3.40.50.970:FF:000001">
    <property type="entry name" value="Pyruvate dehydrogenase E1 beta subunit"/>
    <property type="match status" value="1"/>
</dbReference>
<dbReference type="Pfam" id="PF02780">
    <property type="entry name" value="Transketolase_C"/>
    <property type="match status" value="1"/>
</dbReference>
<name>A0A5C6M4L0_9PLAN</name>
<dbReference type="FunFam" id="3.40.50.920:FF:000001">
    <property type="entry name" value="Pyruvate dehydrogenase E1 beta subunit"/>
    <property type="match status" value="1"/>
</dbReference>
<dbReference type="Proteomes" id="UP000321083">
    <property type="component" value="Unassembled WGS sequence"/>
</dbReference>
<evidence type="ECO:0000313" key="5">
    <source>
        <dbReference type="EMBL" id="TWW09528.1"/>
    </source>
</evidence>
<accession>A0A5C6M4L0</accession>
<sequence length="306" mass="33697">MSAFFLMGEEVAQYNGAYKVSKGLLEKFGARRVLDTPISEAGFGGLGVGAAMAGLRPIVEMMTWNFGIQAFDQIVNHAAKMCYMSAGQFNVPIVFRGPNGAAHMLGAQHSQSYEAMITNVPGLKVVSPSTPYDARGLLKSAIRDDNPVIFLESELMYSMKGEVPEEEYLIPLGVGDIKRRGKDVTLIGWNKMLHVAMDAAQKLAEEGIEAEVLDPRTLQPLDEPLIFESVRKTHRLVIVDESWDFASVSAQISDRVQKECFDDLDAPVTRVSSEFVLMPYAEHLEEAVLPNVNKVIKAVKDVLYIG</sequence>
<gene>
    <name evidence="5" type="primary">acoB</name>
    <name evidence="5" type="ORF">E3A20_13410</name>
</gene>
<keyword evidence="6" id="KW-1185">Reference proteome</keyword>
<dbReference type="InterPro" id="IPR029061">
    <property type="entry name" value="THDP-binding"/>
</dbReference>
<evidence type="ECO:0000256" key="1">
    <source>
        <dbReference type="ARBA" id="ARBA00001964"/>
    </source>
</evidence>
<dbReference type="InterPro" id="IPR009014">
    <property type="entry name" value="Transketo_C/PFOR_II"/>
</dbReference>
<dbReference type="InterPro" id="IPR033248">
    <property type="entry name" value="Transketolase_C"/>
</dbReference>
<dbReference type="Pfam" id="PF02779">
    <property type="entry name" value="Transket_pyr"/>
    <property type="match status" value="1"/>
</dbReference>
<reference evidence="5 6" key="2">
    <citation type="submission" date="2019-08" db="EMBL/GenBank/DDBJ databases">
        <authorList>
            <person name="Henke P."/>
        </authorList>
    </citation>
    <scope>NUCLEOTIDE SEQUENCE [LARGE SCALE GENOMIC DNA]</scope>
    <source>
        <strain evidence="5">Phe10_nw2017</strain>
    </source>
</reference>
<feature type="domain" description="Transketolase-like pyrimidine-binding" evidence="4">
    <location>
        <begin position="1"/>
        <end position="159"/>
    </location>
</feature>
<comment type="caution">
    <text evidence="5">The sequence shown here is derived from an EMBL/GenBank/DDBJ whole genome shotgun (WGS) entry which is preliminary data.</text>
</comment>
<dbReference type="AlphaFoldDB" id="A0A5C6M4L0"/>
<dbReference type="CDD" id="cd07036">
    <property type="entry name" value="TPP_PYR_E1-PDHc-beta_like"/>
    <property type="match status" value="1"/>
</dbReference>